<protein>
    <recommendedName>
        <fullName evidence="1">RNase H type-1 domain-containing protein</fullName>
    </recommendedName>
</protein>
<dbReference type="Pfam" id="PF13456">
    <property type="entry name" value="RVT_3"/>
    <property type="match status" value="1"/>
</dbReference>
<reference evidence="2" key="1">
    <citation type="journal article" date="2023" name="Plant J.">
        <title>Genome sequences and population genomics provide insights into the demographic history, inbreeding, and mutation load of two 'living fossil' tree species of Dipteronia.</title>
        <authorList>
            <person name="Feng Y."/>
            <person name="Comes H.P."/>
            <person name="Chen J."/>
            <person name="Zhu S."/>
            <person name="Lu R."/>
            <person name="Zhang X."/>
            <person name="Li P."/>
            <person name="Qiu J."/>
            <person name="Olsen K.M."/>
            <person name="Qiu Y."/>
        </authorList>
    </citation>
    <scope>NUCLEOTIDE SEQUENCE</scope>
    <source>
        <strain evidence="2">NBL</strain>
    </source>
</reference>
<dbReference type="EMBL" id="JANJYJ010000010">
    <property type="protein sequence ID" value="KAK3183827.1"/>
    <property type="molecule type" value="Genomic_DNA"/>
</dbReference>
<evidence type="ECO:0000259" key="1">
    <source>
        <dbReference type="Pfam" id="PF13456"/>
    </source>
</evidence>
<evidence type="ECO:0000313" key="2">
    <source>
        <dbReference type="EMBL" id="KAK3183827.1"/>
    </source>
</evidence>
<name>A0AAE0DS19_9ROSI</name>
<dbReference type="GO" id="GO:0003676">
    <property type="term" value="F:nucleic acid binding"/>
    <property type="evidence" value="ECO:0007669"/>
    <property type="project" value="InterPro"/>
</dbReference>
<keyword evidence="3" id="KW-1185">Reference proteome</keyword>
<sequence length="183" mass="20727">MLQDWILIVGNGGKVGYLVFCEMDYEFRAQNPRDSAELDRMRSLPTKQVMGKWKVKSENLTPLCKEAKELKAMFKHFDMEYIPRKYNSEADAQANRGAYLRVCCSVLHVVALMWGLQDNISTSVKLSSISKTSFGVKLMEEGTAADAAIDSQRPKPRPFPERLLELAVVQTAARVQRSRLLPD</sequence>
<dbReference type="Proteomes" id="UP001281410">
    <property type="component" value="Unassembled WGS sequence"/>
</dbReference>
<evidence type="ECO:0000313" key="3">
    <source>
        <dbReference type="Proteomes" id="UP001281410"/>
    </source>
</evidence>
<gene>
    <name evidence="2" type="ORF">Dsin_031113</name>
</gene>
<comment type="caution">
    <text evidence="2">The sequence shown here is derived from an EMBL/GenBank/DDBJ whole genome shotgun (WGS) entry which is preliminary data.</text>
</comment>
<dbReference type="InterPro" id="IPR002156">
    <property type="entry name" value="RNaseH_domain"/>
</dbReference>
<dbReference type="AlphaFoldDB" id="A0AAE0DS19"/>
<dbReference type="GO" id="GO:0004523">
    <property type="term" value="F:RNA-DNA hybrid ribonuclease activity"/>
    <property type="evidence" value="ECO:0007669"/>
    <property type="project" value="InterPro"/>
</dbReference>
<proteinExistence type="predicted"/>
<dbReference type="InterPro" id="IPR036397">
    <property type="entry name" value="RNaseH_sf"/>
</dbReference>
<feature type="domain" description="RNase H type-1" evidence="1">
    <location>
        <begin position="47"/>
        <end position="96"/>
    </location>
</feature>
<organism evidence="2 3">
    <name type="scientific">Dipteronia sinensis</name>
    <dbReference type="NCBI Taxonomy" id="43782"/>
    <lineage>
        <taxon>Eukaryota</taxon>
        <taxon>Viridiplantae</taxon>
        <taxon>Streptophyta</taxon>
        <taxon>Embryophyta</taxon>
        <taxon>Tracheophyta</taxon>
        <taxon>Spermatophyta</taxon>
        <taxon>Magnoliopsida</taxon>
        <taxon>eudicotyledons</taxon>
        <taxon>Gunneridae</taxon>
        <taxon>Pentapetalae</taxon>
        <taxon>rosids</taxon>
        <taxon>malvids</taxon>
        <taxon>Sapindales</taxon>
        <taxon>Sapindaceae</taxon>
        <taxon>Hippocastanoideae</taxon>
        <taxon>Acereae</taxon>
        <taxon>Dipteronia</taxon>
    </lineage>
</organism>
<dbReference type="Gene3D" id="3.30.420.10">
    <property type="entry name" value="Ribonuclease H-like superfamily/Ribonuclease H"/>
    <property type="match status" value="1"/>
</dbReference>
<accession>A0AAE0DS19</accession>